<sequence>MTSHTESGTVHCRAGRPAPAWAVRVAHLIPLVVLPSGLWRIALVAGLPIGASAYGAPVDPGLGERVYIVSLSLVSEGLALLAFGLVRPWGEVFPAWLPLVGGRPVPPRFAVTAATTGATALTLIWAYAAWGVVVDGNDLAFTPPGFALLLACYAPLLLWGPLLLLLALSYHHRHRPAPGAVDHEVSATHHGVS</sequence>
<protein>
    <recommendedName>
        <fullName evidence="4">DUF3995 domain-containing protein</fullName>
    </recommendedName>
</protein>
<organism evidence="2 3">
    <name type="scientific">Micromonospora fulviviridis</name>
    <dbReference type="NCBI Taxonomy" id="47860"/>
    <lineage>
        <taxon>Bacteria</taxon>
        <taxon>Bacillati</taxon>
        <taxon>Actinomycetota</taxon>
        <taxon>Actinomycetes</taxon>
        <taxon>Micromonosporales</taxon>
        <taxon>Micromonosporaceae</taxon>
        <taxon>Micromonospora</taxon>
    </lineage>
</organism>
<keyword evidence="1" id="KW-1133">Transmembrane helix</keyword>
<feature type="transmembrane region" description="Helical" evidence="1">
    <location>
        <begin position="66"/>
        <end position="89"/>
    </location>
</feature>
<evidence type="ECO:0000313" key="2">
    <source>
        <dbReference type="EMBL" id="MEU0151706.1"/>
    </source>
</evidence>
<proteinExistence type="predicted"/>
<evidence type="ECO:0000256" key="1">
    <source>
        <dbReference type="SAM" id="Phobius"/>
    </source>
</evidence>
<keyword evidence="3" id="KW-1185">Reference proteome</keyword>
<reference evidence="2 3" key="1">
    <citation type="submission" date="2024-06" db="EMBL/GenBank/DDBJ databases">
        <title>The Natural Products Discovery Center: Release of the First 8490 Sequenced Strains for Exploring Actinobacteria Biosynthetic Diversity.</title>
        <authorList>
            <person name="Kalkreuter E."/>
            <person name="Kautsar S.A."/>
            <person name="Yang D."/>
            <person name="Bader C.D."/>
            <person name="Teijaro C.N."/>
            <person name="Fluegel L."/>
            <person name="Davis C.M."/>
            <person name="Simpson J.R."/>
            <person name="Lauterbach L."/>
            <person name="Steele A.D."/>
            <person name="Gui C."/>
            <person name="Meng S."/>
            <person name="Li G."/>
            <person name="Viehrig K."/>
            <person name="Ye F."/>
            <person name="Su P."/>
            <person name="Kiefer A.F."/>
            <person name="Nichols A."/>
            <person name="Cepeda A.J."/>
            <person name="Yan W."/>
            <person name="Fan B."/>
            <person name="Jiang Y."/>
            <person name="Adhikari A."/>
            <person name="Zheng C.-J."/>
            <person name="Schuster L."/>
            <person name="Cowan T.M."/>
            <person name="Smanski M.J."/>
            <person name="Chevrette M.G."/>
            <person name="De Carvalho L.P.S."/>
            <person name="Shen B."/>
        </authorList>
    </citation>
    <scope>NUCLEOTIDE SEQUENCE [LARGE SCALE GENOMIC DNA]</scope>
    <source>
        <strain evidence="2 3">NPDC006286</strain>
    </source>
</reference>
<evidence type="ECO:0000313" key="3">
    <source>
        <dbReference type="Proteomes" id="UP001550348"/>
    </source>
</evidence>
<keyword evidence="1" id="KW-0472">Membrane</keyword>
<feature type="transmembrane region" description="Helical" evidence="1">
    <location>
        <begin position="146"/>
        <end position="168"/>
    </location>
</feature>
<dbReference type="EMBL" id="JBEXRX010000012">
    <property type="protein sequence ID" value="MEU0151706.1"/>
    <property type="molecule type" value="Genomic_DNA"/>
</dbReference>
<dbReference type="RefSeq" id="WP_355663740.1">
    <property type="nucleotide sequence ID" value="NZ_JBEXRX010000012.1"/>
</dbReference>
<accession>A0ABV2VJB9</accession>
<gene>
    <name evidence="2" type="ORF">ABZ071_07230</name>
</gene>
<dbReference type="Proteomes" id="UP001550348">
    <property type="component" value="Unassembled WGS sequence"/>
</dbReference>
<name>A0ABV2VJB9_9ACTN</name>
<evidence type="ECO:0008006" key="4">
    <source>
        <dbReference type="Google" id="ProtNLM"/>
    </source>
</evidence>
<keyword evidence="1" id="KW-0812">Transmembrane</keyword>
<comment type="caution">
    <text evidence="2">The sequence shown here is derived from an EMBL/GenBank/DDBJ whole genome shotgun (WGS) entry which is preliminary data.</text>
</comment>
<feature type="transmembrane region" description="Helical" evidence="1">
    <location>
        <begin position="109"/>
        <end position="134"/>
    </location>
</feature>